<keyword evidence="2" id="KW-0449">Lipoprotein</keyword>
<feature type="compositionally biased region" description="Acidic residues" evidence="1">
    <location>
        <begin position="70"/>
        <end position="93"/>
    </location>
</feature>
<dbReference type="PANTHER" id="PTHR37625">
    <property type="entry name" value="OUTER MEMBRANE LIPOPROTEIN-RELATED"/>
    <property type="match status" value="1"/>
</dbReference>
<dbReference type="Gene3D" id="2.60.40.4150">
    <property type="entry name" value="Type VI secretion system, lipoprotein SciN"/>
    <property type="match status" value="1"/>
</dbReference>
<dbReference type="Pfam" id="PF12790">
    <property type="entry name" value="T6SS-SciN"/>
    <property type="match status" value="1"/>
</dbReference>
<organism evidence="2 3">
    <name type="scientific">Phocoenobacter atlanticus subsp. atlanticus</name>
    <dbReference type="NCBI Taxonomy" id="3061285"/>
    <lineage>
        <taxon>Bacteria</taxon>
        <taxon>Pseudomonadati</taxon>
        <taxon>Pseudomonadota</taxon>
        <taxon>Gammaproteobacteria</taxon>
        <taxon>Pasteurellales</taxon>
        <taxon>Pasteurellaceae</taxon>
        <taxon>Phocoenobacter</taxon>
        <taxon>Phocoenobacter atlanticus</taxon>
    </lineage>
</organism>
<dbReference type="InterPro" id="IPR017734">
    <property type="entry name" value="T6SS_SciN"/>
</dbReference>
<dbReference type="NCBIfam" id="TIGR03352">
    <property type="entry name" value="VI_chp_3"/>
    <property type="match status" value="1"/>
</dbReference>
<dbReference type="AlphaFoldDB" id="A0AAW8CH23"/>
<proteinExistence type="predicted"/>
<keyword evidence="3" id="KW-1185">Reference proteome</keyword>
<accession>A0AAW8CH23</accession>
<sequence>MKYNFLKMGFIVLPLLFLTSCETAKKTYKVLSDPGIRVGDRLEQPTAYTLSIFATNRININPYADASDLNNEDVESSLEEPVEEALDSDEEEGFSQSKPAINTPAVSKGHNYSAADQLIFEEKNEDTQQSTPVLIRVFQLSEKSLFLSSTYDELNDNFKTKLGKTYIDHDELMIDPNQFRFIGDNTFKEGARYLGVIAYFNDEKDRQWRDIVRIRSKGEFYPFLIRITENKINLYKDN</sequence>
<dbReference type="RefSeq" id="WP_306352061.1">
    <property type="nucleotide sequence ID" value="NZ_JASAWV010000024.1"/>
</dbReference>
<feature type="region of interest" description="Disordered" evidence="1">
    <location>
        <begin position="70"/>
        <end position="108"/>
    </location>
</feature>
<gene>
    <name evidence="2" type="primary">tssJ</name>
    <name evidence="2" type="ORF">QJU57_09400</name>
</gene>
<comment type="caution">
    <text evidence="2">The sequence shown here is derived from an EMBL/GenBank/DDBJ whole genome shotgun (WGS) entry which is preliminary data.</text>
</comment>
<name>A0AAW8CH23_9PAST</name>
<dbReference type="InterPro" id="IPR038706">
    <property type="entry name" value="Type_VI_SciN-like_sf"/>
</dbReference>
<reference evidence="2 3" key="1">
    <citation type="journal article" date="2023" name="Front. Microbiol.">
        <title>Phylogeography and host specificity of Pasteurellaceae pathogenic to sea-farmed fish in the north-east Atlantic.</title>
        <authorList>
            <person name="Gulla S."/>
            <person name="Colquhoun D.J."/>
            <person name="Olsen A.B."/>
            <person name="Spilsberg B."/>
            <person name="Lagesen K."/>
            <person name="Aakesson C.P."/>
            <person name="Strom S."/>
            <person name="Manji F."/>
            <person name="Birkbeck T.H."/>
            <person name="Nilsen H.K."/>
        </authorList>
    </citation>
    <scope>NUCLEOTIDE SEQUENCE [LARGE SCALE GENOMIC DNA]</scope>
    <source>
        <strain evidence="2 3">NVIB3131</strain>
    </source>
</reference>
<dbReference type="PANTHER" id="PTHR37625:SF5">
    <property type="entry name" value="LIPOPROTEIN"/>
    <property type="match status" value="1"/>
</dbReference>
<dbReference type="EMBL" id="JASAXT010000021">
    <property type="protein sequence ID" value="MDP8149284.1"/>
    <property type="molecule type" value="Genomic_DNA"/>
</dbReference>
<evidence type="ECO:0000256" key="1">
    <source>
        <dbReference type="SAM" id="MobiDB-lite"/>
    </source>
</evidence>
<dbReference type="PROSITE" id="PS51257">
    <property type="entry name" value="PROKAR_LIPOPROTEIN"/>
    <property type="match status" value="1"/>
</dbReference>
<evidence type="ECO:0000313" key="2">
    <source>
        <dbReference type="EMBL" id="MDP8149284.1"/>
    </source>
</evidence>
<protein>
    <submittedName>
        <fullName evidence="2">Type VI secretion system lipoprotein TssJ</fullName>
    </submittedName>
</protein>
<dbReference type="Proteomes" id="UP001226020">
    <property type="component" value="Unassembled WGS sequence"/>
</dbReference>
<evidence type="ECO:0000313" key="3">
    <source>
        <dbReference type="Proteomes" id="UP001226020"/>
    </source>
</evidence>